<dbReference type="Gene3D" id="1.10.1740.10">
    <property type="match status" value="1"/>
</dbReference>
<evidence type="ECO:0000259" key="5">
    <source>
        <dbReference type="Pfam" id="PF04542"/>
    </source>
</evidence>
<dbReference type="NCBIfam" id="TIGR02937">
    <property type="entry name" value="sigma70-ECF"/>
    <property type="match status" value="1"/>
</dbReference>
<dbReference type="Proteomes" id="UP000077037">
    <property type="component" value="Unassembled WGS sequence"/>
</dbReference>
<dbReference type="PANTHER" id="PTHR43133:SF63">
    <property type="entry name" value="RNA POLYMERASE SIGMA FACTOR FECI-RELATED"/>
    <property type="match status" value="1"/>
</dbReference>
<feature type="domain" description="RNA polymerase sigma factor 70 region 4 type 2" evidence="6">
    <location>
        <begin position="110"/>
        <end position="162"/>
    </location>
</feature>
<dbReference type="AlphaFoldDB" id="A0A157LEB2"/>
<dbReference type="Pfam" id="PF04542">
    <property type="entry name" value="Sigma70_r2"/>
    <property type="match status" value="1"/>
</dbReference>
<dbReference type="GO" id="GO:0016987">
    <property type="term" value="F:sigma factor activity"/>
    <property type="evidence" value="ECO:0007669"/>
    <property type="project" value="UniProtKB-KW"/>
</dbReference>
<dbReference type="InterPro" id="IPR007627">
    <property type="entry name" value="RNA_pol_sigma70_r2"/>
</dbReference>
<dbReference type="InterPro" id="IPR013324">
    <property type="entry name" value="RNA_pol_sigma_r3/r4-like"/>
</dbReference>
<dbReference type="InterPro" id="IPR039425">
    <property type="entry name" value="RNA_pol_sigma-70-like"/>
</dbReference>
<evidence type="ECO:0000313" key="7">
    <source>
        <dbReference type="EMBL" id="SAH95191.1"/>
    </source>
</evidence>
<dbReference type="GO" id="GO:0006352">
    <property type="term" value="P:DNA-templated transcription initiation"/>
    <property type="evidence" value="ECO:0007669"/>
    <property type="project" value="InterPro"/>
</dbReference>
<dbReference type="OrthoDB" id="8847602at2"/>
<evidence type="ECO:0000313" key="8">
    <source>
        <dbReference type="Proteomes" id="UP000077037"/>
    </source>
</evidence>
<dbReference type="Pfam" id="PF08281">
    <property type="entry name" value="Sigma70_r4_2"/>
    <property type="match status" value="1"/>
</dbReference>
<evidence type="ECO:0000256" key="2">
    <source>
        <dbReference type="ARBA" id="ARBA00023015"/>
    </source>
</evidence>
<dbReference type="EMBL" id="FKBS01000007">
    <property type="protein sequence ID" value="SAH95191.1"/>
    <property type="molecule type" value="Genomic_DNA"/>
</dbReference>
<dbReference type="RefSeq" id="WP_066408129.1">
    <property type="nucleotide sequence ID" value="NZ_FKBS01000007.1"/>
</dbReference>
<dbReference type="Gene3D" id="1.10.10.10">
    <property type="entry name" value="Winged helix-like DNA-binding domain superfamily/Winged helix DNA-binding domain"/>
    <property type="match status" value="1"/>
</dbReference>
<proteinExistence type="inferred from homology"/>
<organism evidence="7 8">
    <name type="scientific">Bordetella ansorpii</name>
    <dbReference type="NCBI Taxonomy" id="288768"/>
    <lineage>
        <taxon>Bacteria</taxon>
        <taxon>Pseudomonadati</taxon>
        <taxon>Pseudomonadota</taxon>
        <taxon>Betaproteobacteria</taxon>
        <taxon>Burkholderiales</taxon>
        <taxon>Alcaligenaceae</taxon>
        <taxon>Bordetella</taxon>
    </lineage>
</organism>
<dbReference type="PANTHER" id="PTHR43133">
    <property type="entry name" value="RNA POLYMERASE ECF-TYPE SIGMA FACTO"/>
    <property type="match status" value="1"/>
</dbReference>
<keyword evidence="4" id="KW-0804">Transcription</keyword>
<dbReference type="GO" id="GO:0003677">
    <property type="term" value="F:DNA binding"/>
    <property type="evidence" value="ECO:0007669"/>
    <property type="project" value="InterPro"/>
</dbReference>
<evidence type="ECO:0000256" key="1">
    <source>
        <dbReference type="ARBA" id="ARBA00010641"/>
    </source>
</evidence>
<dbReference type="SUPFAM" id="SSF88946">
    <property type="entry name" value="Sigma2 domain of RNA polymerase sigma factors"/>
    <property type="match status" value="1"/>
</dbReference>
<comment type="similarity">
    <text evidence="1">Belongs to the sigma-70 factor family. ECF subfamily.</text>
</comment>
<feature type="domain" description="RNA polymerase sigma-70 region 2" evidence="5">
    <location>
        <begin position="18"/>
        <end position="77"/>
    </location>
</feature>
<evidence type="ECO:0000259" key="6">
    <source>
        <dbReference type="Pfam" id="PF08281"/>
    </source>
</evidence>
<evidence type="ECO:0000256" key="3">
    <source>
        <dbReference type="ARBA" id="ARBA00023082"/>
    </source>
</evidence>
<evidence type="ECO:0000256" key="4">
    <source>
        <dbReference type="ARBA" id="ARBA00023163"/>
    </source>
</evidence>
<protein>
    <submittedName>
        <fullName evidence="7">ECF family sigma factor</fullName>
    </submittedName>
</protein>
<name>A0A157LEB2_9BORD</name>
<dbReference type="InterPro" id="IPR014284">
    <property type="entry name" value="RNA_pol_sigma-70_dom"/>
</dbReference>
<accession>A0A157LEB2</accession>
<keyword evidence="3" id="KW-0731">Sigma factor</keyword>
<dbReference type="SUPFAM" id="SSF88659">
    <property type="entry name" value="Sigma3 and sigma4 domains of RNA polymerase sigma factors"/>
    <property type="match status" value="1"/>
</dbReference>
<gene>
    <name evidence="7" type="primary">fecI_2</name>
    <name evidence="7" type="ORF">SAMEA1982600_00705</name>
</gene>
<keyword evidence="2" id="KW-0805">Transcription regulation</keyword>
<sequence>MSDSPRATLRLRLAARYAELRGRLERIVGSRDAAADALQETWLRLEATAQPAGPVHNPDAYLLRMAANIATDAYRRDNVLVSDSEREALMHIADEVADPARIVTARRDLAALDAALAELPARRRAMLAAARVDGLLNAEIAERFQVSVATVKKELQQGMQHCRARLADTQAVQRGSTTGRRKF</sequence>
<dbReference type="InterPro" id="IPR013325">
    <property type="entry name" value="RNA_pol_sigma_r2"/>
</dbReference>
<dbReference type="InterPro" id="IPR036388">
    <property type="entry name" value="WH-like_DNA-bd_sf"/>
</dbReference>
<reference evidence="7 8" key="1">
    <citation type="submission" date="2016-03" db="EMBL/GenBank/DDBJ databases">
        <authorList>
            <consortium name="Pathogen Informatics"/>
        </authorList>
    </citation>
    <scope>NUCLEOTIDE SEQUENCE [LARGE SCALE GENOMIC DNA]</scope>
    <source>
        <strain evidence="7 8">NCTC13364</strain>
    </source>
</reference>
<dbReference type="InterPro" id="IPR013249">
    <property type="entry name" value="RNA_pol_sigma70_r4_t2"/>
</dbReference>